<accession>A0A8C4DRD5</accession>
<organism evidence="4 5">
    <name type="scientific">Dicentrarchus labrax</name>
    <name type="common">European seabass</name>
    <name type="synonym">Morone labrax</name>
    <dbReference type="NCBI Taxonomy" id="13489"/>
    <lineage>
        <taxon>Eukaryota</taxon>
        <taxon>Metazoa</taxon>
        <taxon>Chordata</taxon>
        <taxon>Craniata</taxon>
        <taxon>Vertebrata</taxon>
        <taxon>Euteleostomi</taxon>
        <taxon>Actinopterygii</taxon>
        <taxon>Neopterygii</taxon>
        <taxon>Teleostei</taxon>
        <taxon>Neoteleostei</taxon>
        <taxon>Acanthomorphata</taxon>
        <taxon>Eupercaria</taxon>
        <taxon>Moronidae</taxon>
        <taxon>Dicentrarchus</taxon>
    </lineage>
</organism>
<keyword evidence="1" id="KW-1015">Disulfide bond</keyword>
<dbReference type="GeneTree" id="ENSGT01100000263473"/>
<dbReference type="SUPFAM" id="SSF56436">
    <property type="entry name" value="C-type lectin-like"/>
    <property type="match status" value="3"/>
</dbReference>
<dbReference type="RefSeq" id="XP_051258433.1">
    <property type="nucleotide sequence ID" value="XM_051402473.1"/>
</dbReference>
<gene>
    <name evidence="4" type="primary">LOC127364694</name>
</gene>
<evidence type="ECO:0000256" key="2">
    <source>
        <dbReference type="SAM" id="SignalP"/>
    </source>
</evidence>
<dbReference type="Ensembl" id="ENSDLAT00005008273.2">
    <property type="protein sequence ID" value="ENSDLAP00005007577.2"/>
    <property type="gene ID" value="ENSDLAG00005003955.2"/>
</dbReference>
<sequence>MQWSLFLLILMGQCSFFTCRLYEYHFIEDEKTWEEAQAYCREEYTDLATVYDMTDMERLRDSTDEKHNAWIGLYNIPGQENKEWHWSLPGVEYSETETAWDKKEPNDVGKNENCALKKENSDKWNDVPCTNKYMFICYNEIKQSGKKFHLINNKLSWPKAQNYCREHHTDLVSGLNQLNDTDLKNETQSHNVWIGLFRDTWRWSDGSHFSFRNWDLELFQDDDKKKFAITMLNGTGKWGSDDCNNKKPFFCYEDEVILIQENKTWEEALNYCTENYRDLVSITNPHQQRWVQERAKSASTPFVWLGLRYTCSLDLWFWVSDELVCYDNWNSPATTDNCYSAAAMDKGGQHEWFEKADTEKFNFICAL</sequence>
<dbReference type="CDD" id="cd00037">
    <property type="entry name" value="CLECT"/>
    <property type="match status" value="1"/>
</dbReference>
<proteinExistence type="predicted"/>
<protein>
    <recommendedName>
        <fullName evidence="3">C-type lectin domain-containing protein</fullName>
    </recommendedName>
</protein>
<dbReference type="InterPro" id="IPR016187">
    <property type="entry name" value="CTDL_fold"/>
</dbReference>
<dbReference type="PANTHER" id="PTHR45784">
    <property type="entry name" value="C-TYPE LECTIN DOMAIN FAMILY 20 MEMBER A-RELATED"/>
    <property type="match status" value="1"/>
</dbReference>
<feature type="domain" description="C-type lectin" evidence="3">
    <location>
        <begin position="251"/>
        <end position="366"/>
    </location>
</feature>
<evidence type="ECO:0000313" key="4">
    <source>
        <dbReference type="Ensembl" id="ENSDLAP00005007577.2"/>
    </source>
</evidence>
<evidence type="ECO:0000256" key="1">
    <source>
        <dbReference type="ARBA" id="ARBA00023157"/>
    </source>
</evidence>
<dbReference type="PROSITE" id="PS00615">
    <property type="entry name" value="C_TYPE_LECTIN_1"/>
    <property type="match status" value="1"/>
</dbReference>
<dbReference type="Gene3D" id="3.10.100.10">
    <property type="entry name" value="Mannose-Binding Protein A, subunit A"/>
    <property type="match status" value="3"/>
</dbReference>
<dbReference type="PROSITE" id="PS50041">
    <property type="entry name" value="C_TYPE_LECTIN_2"/>
    <property type="match status" value="3"/>
</dbReference>
<feature type="chain" id="PRO_5035789850" description="C-type lectin domain-containing protein" evidence="2">
    <location>
        <begin position="17"/>
        <end position="367"/>
    </location>
</feature>
<feature type="signal peptide" evidence="2">
    <location>
        <begin position="1"/>
        <end position="16"/>
    </location>
</feature>
<dbReference type="InterPro" id="IPR016186">
    <property type="entry name" value="C-type_lectin-like/link_sf"/>
</dbReference>
<keyword evidence="2" id="KW-0732">Signal</keyword>
<dbReference type="Pfam" id="PF00059">
    <property type="entry name" value="Lectin_C"/>
    <property type="match status" value="3"/>
</dbReference>
<keyword evidence="5" id="KW-1185">Reference proteome</keyword>
<reference evidence="4" key="1">
    <citation type="submission" date="2025-08" db="UniProtKB">
        <authorList>
            <consortium name="Ensembl"/>
        </authorList>
    </citation>
    <scope>IDENTIFICATION</scope>
</reference>
<feature type="domain" description="C-type lectin" evidence="3">
    <location>
        <begin position="24"/>
        <end position="138"/>
    </location>
</feature>
<dbReference type="GeneID" id="127364694"/>
<reference evidence="4" key="2">
    <citation type="submission" date="2025-09" db="UniProtKB">
        <authorList>
            <consortium name="Ensembl"/>
        </authorList>
    </citation>
    <scope>IDENTIFICATION</scope>
</reference>
<dbReference type="PANTHER" id="PTHR45784:SF3">
    <property type="entry name" value="C-TYPE LECTIN DOMAIN FAMILY 4 MEMBER K-LIKE-RELATED"/>
    <property type="match status" value="1"/>
</dbReference>
<evidence type="ECO:0000259" key="3">
    <source>
        <dbReference type="PROSITE" id="PS50041"/>
    </source>
</evidence>
<dbReference type="Proteomes" id="UP000694389">
    <property type="component" value="Unassembled WGS sequence"/>
</dbReference>
<feature type="domain" description="C-type lectin" evidence="3">
    <location>
        <begin position="143"/>
        <end position="252"/>
    </location>
</feature>
<dbReference type="AlphaFoldDB" id="A0A8C4DRD5"/>
<dbReference type="InterPro" id="IPR018378">
    <property type="entry name" value="C-type_lectin_CS"/>
</dbReference>
<dbReference type="InterPro" id="IPR001304">
    <property type="entry name" value="C-type_lectin-like"/>
</dbReference>
<name>A0A8C4DRD5_DICLA</name>
<evidence type="ECO:0000313" key="5">
    <source>
        <dbReference type="Proteomes" id="UP000694389"/>
    </source>
</evidence>
<dbReference type="SMART" id="SM00034">
    <property type="entry name" value="CLECT"/>
    <property type="match status" value="3"/>
</dbReference>
<dbReference type="OMA" id="VECEFIC"/>